<name>A0AAD9XT37_9ROSI</name>
<keyword evidence="2" id="KW-1185">Reference proteome</keyword>
<evidence type="ECO:0000313" key="1">
    <source>
        <dbReference type="EMBL" id="KAK2664667.1"/>
    </source>
</evidence>
<evidence type="ECO:0000313" key="2">
    <source>
        <dbReference type="Proteomes" id="UP001280121"/>
    </source>
</evidence>
<gene>
    <name evidence="1" type="ORF">Ddye_003241</name>
</gene>
<organism evidence="1 2">
    <name type="scientific">Dipteronia dyeriana</name>
    <dbReference type="NCBI Taxonomy" id="168575"/>
    <lineage>
        <taxon>Eukaryota</taxon>
        <taxon>Viridiplantae</taxon>
        <taxon>Streptophyta</taxon>
        <taxon>Embryophyta</taxon>
        <taxon>Tracheophyta</taxon>
        <taxon>Spermatophyta</taxon>
        <taxon>Magnoliopsida</taxon>
        <taxon>eudicotyledons</taxon>
        <taxon>Gunneridae</taxon>
        <taxon>Pentapetalae</taxon>
        <taxon>rosids</taxon>
        <taxon>malvids</taxon>
        <taxon>Sapindales</taxon>
        <taxon>Sapindaceae</taxon>
        <taxon>Hippocastanoideae</taxon>
        <taxon>Acereae</taxon>
        <taxon>Dipteronia</taxon>
    </lineage>
</organism>
<proteinExistence type="predicted"/>
<dbReference type="Proteomes" id="UP001280121">
    <property type="component" value="Unassembled WGS sequence"/>
</dbReference>
<protein>
    <submittedName>
        <fullName evidence="1">Uncharacterized protein</fullName>
    </submittedName>
</protein>
<accession>A0AAD9XT37</accession>
<dbReference type="AlphaFoldDB" id="A0AAD9XT37"/>
<sequence>MHLLHVTFAVSLVMTIAPFITTRKHWLQRILVPFTRLTKCKSGMFPMMYKVLLFYHQKDANLADVRQRNVDRYSPSQHISLLHHQFYHRRALVLQSVIVLRSLPGHLSHHHYYQPTPTLLFHPFVHLFHPFVRPSFP</sequence>
<reference evidence="1" key="1">
    <citation type="journal article" date="2023" name="Plant J.">
        <title>Genome sequences and population genomics provide insights into the demographic history, inbreeding, and mutation load of two 'living fossil' tree species of Dipteronia.</title>
        <authorList>
            <person name="Feng Y."/>
            <person name="Comes H.P."/>
            <person name="Chen J."/>
            <person name="Zhu S."/>
            <person name="Lu R."/>
            <person name="Zhang X."/>
            <person name="Li P."/>
            <person name="Qiu J."/>
            <person name="Olsen K.M."/>
            <person name="Qiu Y."/>
        </authorList>
    </citation>
    <scope>NUCLEOTIDE SEQUENCE</scope>
    <source>
        <strain evidence="1">KIB01</strain>
    </source>
</reference>
<comment type="caution">
    <text evidence="1">The sequence shown here is derived from an EMBL/GenBank/DDBJ whole genome shotgun (WGS) entry which is preliminary data.</text>
</comment>
<dbReference type="EMBL" id="JANJYI010000001">
    <property type="protein sequence ID" value="KAK2664667.1"/>
    <property type="molecule type" value="Genomic_DNA"/>
</dbReference>